<feature type="domain" description="DUF7963" evidence="2">
    <location>
        <begin position="17"/>
        <end position="101"/>
    </location>
</feature>
<dbReference type="InterPro" id="IPR012337">
    <property type="entry name" value="RNaseH-like_sf"/>
</dbReference>
<dbReference type="Proteomes" id="UP000825729">
    <property type="component" value="Unassembled WGS sequence"/>
</dbReference>
<name>A0AAV7EB95_ARIFI</name>
<dbReference type="Pfam" id="PF25908">
    <property type="entry name" value="DUF7963"/>
    <property type="match status" value="1"/>
</dbReference>
<feature type="compositionally biased region" description="Low complexity" evidence="1">
    <location>
        <begin position="121"/>
        <end position="133"/>
    </location>
</feature>
<feature type="region of interest" description="Disordered" evidence="1">
    <location>
        <begin position="168"/>
        <end position="190"/>
    </location>
</feature>
<dbReference type="EMBL" id="JAINDJ010000006">
    <property type="protein sequence ID" value="KAG9445390.1"/>
    <property type="molecule type" value="Genomic_DNA"/>
</dbReference>
<dbReference type="InterPro" id="IPR058269">
    <property type="entry name" value="DUF7963"/>
</dbReference>
<reference evidence="3 4" key="1">
    <citation type="submission" date="2021-07" db="EMBL/GenBank/DDBJ databases">
        <title>The Aristolochia fimbriata genome: insights into angiosperm evolution, floral development and chemical biosynthesis.</title>
        <authorList>
            <person name="Jiao Y."/>
        </authorList>
    </citation>
    <scope>NUCLEOTIDE SEQUENCE [LARGE SCALE GENOMIC DNA]</scope>
    <source>
        <strain evidence="3">IBCAS-2021</strain>
        <tissue evidence="3">Leaf</tissue>
    </source>
</reference>
<organism evidence="3 4">
    <name type="scientific">Aristolochia fimbriata</name>
    <name type="common">White veined hardy Dutchman's pipe vine</name>
    <dbReference type="NCBI Taxonomy" id="158543"/>
    <lineage>
        <taxon>Eukaryota</taxon>
        <taxon>Viridiplantae</taxon>
        <taxon>Streptophyta</taxon>
        <taxon>Embryophyta</taxon>
        <taxon>Tracheophyta</taxon>
        <taxon>Spermatophyta</taxon>
        <taxon>Magnoliopsida</taxon>
        <taxon>Magnoliidae</taxon>
        <taxon>Piperales</taxon>
        <taxon>Aristolochiaceae</taxon>
        <taxon>Aristolochia</taxon>
    </lineage>
</organism>
<dbReference type="AlphaFoldDB" id="A0AAV7EB95"/>
<proteinExistence type="predicted"/>
<keyword evidence="4" id="KW-1185">Reference proteome</keyword>
<feature type="compositionally biased region" description="Pro residues" evidence="1">
    <location>
        <begin position="111"/>
        <end position="120"/>
    </location>
</feature>
<feature type="compositionally biased region" description="Low complexity" evidence="1">
    <location>
        <begin position="168"/>
        <end position="178"/>
    </location>
</feature>
<dbReference type="PANTHER" id="PTHR32166:SF24">
    <property type="entry name" value="F16P17.2 PROTEIN"/>
    <property type="match status" value="1"/>
</dbReference>
<gene>
    <name evidence="3" type="ORF">H6P81_016730</name>
</gene>
<protein>
    <recommendedName>
        <fullName evidence="2">DUF7963 domain-containing protein</fullName>
    </recommendedName>
</protein>
<sequence length="985" mass="110449">MATANSASLDTTVAVSASDDLTAKAVHKRYEGLITVRTKAIKGKGAWYWAHLEPILVLNNDTGLPKAVKLRCSLCEATFSASNPSRTASEHLKRGTCPNFTSAPKPLSSISPPPPPPPPSSAAAHLHSTPATPSRKRNASTSSSSYQIPPLAIVDPSRFCPDIVYPATAAPPTSAQQPSQPPPSSLQSHLVLSGGKEDLGALAMLEDSVKKLKSPKASPGPALTKTQIDSAMGLLSDWLYESCGAVSFSCVEHPKFRSFLQQVGLPSIGRRELAGPRLDAKYDEVKSDSEAKIRDALFFQVASDGWKSSRTSPTGENLVNLTVNLPNGTSLFRKAVFTSGRVPSKYAEEILWETVTGICGTVVERCVGIVGDKFKAKALRNLEGQNHWMVNLSCQLQGFLSLIKDFSRELPLFKSVVSNCLKLAKYFNTKSQVRNSFHKYQLQELDHAGLLRVPPEESSTESPKSPNFMVAYAMLEDILNSARALQLVVLDESYKLVCVEDPLAREVAEMIRDMTFWSELEAVHSLVKLVRTMAQDIEAERPLVGQCLPLWEELRTKVKEWCSKFNIPEAPVEKIVDKRFKKNYHPAWSAAFILDPLYLMRDTSGKYLPPFKCLTPEQEKDVDKLITRLVSREEAHIALMELMKWRSEGLDPLYAQAVQVKQRDPMTGKMKIANPQSSRLVWETCLSEFKALGKVAVRLIFLHATSCGFKCNWSFLRWVCAHGHSRVGMDRAQKLIFIAAHAKLERRDFSNEEEKDAELFANGRDFEGGLGKPHEGDELSSEGFLAVNLRNLCQLLSHLVLLRNFACFLPFLVSPMMASHELQLTRTVANHEAISSTMNFLIMLSNIENWPRQHFSWVKPAHRSRRLCIAFCVTNWPSLQKHEPAIQKSKLNCPHLIFFASIVPVDLDCRLELLLWFQASSLHCCPFKPPPRSSPRSRPSQRPGYPVWKAILQRRGLPVGWYRSSAHFYKWHTWRNIDWQGRERY</sequence>
<dbReference type="PANTHER" id="PTHR32166">
    <property type="entry name" value="OSJNBA0013A04.12 PROTEIN"/>
    <property type="match status" value="1"/>
</dbReference>
<evidence type="ECO:0000313" key="4">
    <source>
        <dbReference type="Proteomes" id="UP000825729"/>
    </source>
</evidence>
<comment type="caution">
    <text evidence="3">The sequence shown here is derived from an EMBL/GenBank/DDBJ whole genome shotgun (WGS) entry which is preliminary data.</text>
</comment>
<evidence type="ECO:0000259" key="2">
    <source>
        <dbReference type="Pfam" id="PF25908"/>
    </source>
</evidence>
<feature type="region of interest" description="Disordered" evidence="1">
    <location>
        <begin position="83"/>
        <end position="147"/>
    </location>
</feature>
<accession>A0AAV7EB95</accession>
<dbReference type="SUPFAM" id="SSF53098">
    <property type="entry name" value="Ribonuclease H-like"/>
    <property type="match status" value="1"/>
</dbReference>
<evidence type="ECO:0000313" key="3">
    <source>
        <dbReference type="EMBL" id="KAG9445390.1"/>
    </source>
</evidence>
<evidence type="ECO:0000256" key="1">
    <source>
        <dbReference type="SAM" id="MobiDB-lite"/>
    </source>
</evidence>